<dbReference type="OrthoDB" id="1936865at2759"/>
<proteinExistence type="predicted"/>
<dbReference type="InterPro" id="IPR005630">
    <property type="entry name" value="Terpene_synthase_metal-bd"/>
</dbReference>
<keyword evidence="4" id="KW-1185">Reference proteome</keyword>
<name>A0A1E5WIW2_9POAL</name>
<dbReference type="STRING" id="888268.A0A1E5WIW2"/>
<feature type="domain" description="Terpene synthase metal-binding" evidence="2">
    <location>
        <begin position="32"/>
        <end position="97"/>
    </location>
</feature>
<dbReference type="PANTHER" id="PTHR31225">
    <property type="entry name" value="OS04G0344100 PROTEIN-RELATED"/>
    <property type="match status" value="1"/>
</dbReference>
<dbReference type="Proteomes" id="UP000095767">
    <property type="component" value="Unassembled WGS sequence"/>
</dbReference>
<dbReference type="GO" id="GO:0016114">
    <property type="term" value="P:terpenoid biosynthetic process"/>
    <property type="evidence" value="ECO:0007669"/>
    <property type="project" value="InterPro"/>
</dbReference>
<dbReference type="Gene3D" id="1.10.600.10">
    <property type="entry name" value="Farnesyl Diphosphate Synthase"/>
    <property type="match status" value="1"/>
</dbReference>
<dbReference type="AlphaFoldDB" id="A0A1E5WIW2"/>
<evidence type="ECO:0000313" key="4">
    <source>
        <dbReference type="Proteomes" id="UP000095767"/>
    </source>
</evidence>
<feature type="non-terminal residue" evidence="3">
    <location>
        <position position="1"/>
    </location>
</feature>
<dbReference type="GO" id="GO:0010333">
    <property type="term" value="F:terpene synthase activity"/>
    <property type="evidence" value="ECO:0007669"/>
    <property type="project" value="InterPro"/>
</dbReference>
<dbReference type="Pfam" id="PF03936">
    <property type="entry name" value="Terpene_synth_C"/>
    <property type="match status" value="1"/>
</dbReference>
<organism evidence="3 4">
    <name type="scientific">Dichanthelium oligosanthes</name>
    <dbReference type="NCBI Taxonomy" id="888268"/>
    <lineage>
        <taxon>Eukaryota</taxon>
        <taxon>Viridiplantae</taxon>
        <taxon>Streptophyta</taxon>
        <taxon>Embryophyta</taxon>
        <taxon>Tracheophyta</taxon>
        <taxon>Spermatophyta</taxon>
        <taxon>Magnoliopsida</taxon>
        <taxon>Liliopsida</taxon>
        <taxon>Poales</taxon>
        <taxon>Poaceae</taxon>
        <taxon>PACMAD clade</taxon>
        <taxon>Panicoideae</taxon>
        <taxon>Panicodae</taxon>
        <taxon>Paniceae</taxon>
        <taxon>Dichantheliinae</taxon>
        <taxon>Dichanthelium</taxon>
    </lineage>
</organism>
<dbReference type="PANTHER" id="PTHR31225:SF63">
    <property type="entry name" value="BETA-SELINENE SYNTHASE"/>
    <property type="match status" value="1"/>
</dbReference>
<sequence length="97" mass="11015">GIVGVSFTAPDLSISRSSGTSACRLVDIYEKVKLIYVRRDRAVEMYFWGFGMFQGEGNSRARIMFSKITALITLMDDTYDAHGIFEDCEKFDQAIQR</sequence>
<dbReference type="SUPFAM" id="SSF48576">
    <property type="entry name" value="Terpenoid synthases"/>
    <property type="match status" value="1"/>
</dbReference>
<comment type="caution">
    <text evidence="3">The sequence shown here is derived from an EMBL/GenBank/DDBJ whole genome shotgun (WGS) entry which is preliminary data.</text>
</comment>
<evidence type="ECO:0000259" key="2">
    <source>
        <dbReference type="Pfam" id="PF03936"/>
    </source>
</evidence>
<gene>
    <name evidence="3" type="ORF">BAE44_0001707</name>
</gene>
<reference evidence="3 4" key="1">
    <citation type="submission" date="2016-09" db="EMBL/GenBank/DDBJ databases">
        <title>The draft genome of Dichanthelium oligosanthes: A C3 panicoid grass species.</title>
        <authorList>
            <person name="Studer A.J."/>
            <person name="Schnable J.C."/>
            <person name="Brutnell T.P."/>
        </authorList>
    </citation>
    <scope>NUCLEOTIDE SEQUENCE [LARGE SCALE GENOMIC DNA]</scope>
    <source>
        <strain evidence="4">cv. Kellogg 1175</strain>
        <tissue evidence="3">Leaf</tissue>
    </source>
</reference>
<keyword evidence="1" id="KW-0479">Metal-binding</keyword>
<dbReference type="EMBL" id="LWDX02006087">
    <property type="protein sequence ID" value="OEL37274.1"/>
    <property type="molecule type" value="Genomic_DNA"/>
</dbReference>
<dbReference type="InterPro" id="IPR050148">
    <property type="entry name" value="Terpene_synthase-like"/>
</dbReference>
<evidence type="ECO:0000313" key="3">
    <source>
        <dbReference type="EMBL" id="OEL37274.1"/>
    </source>
</evidence>
<protein>
    <recommendedName>
        <fullName evidence="2">Terpene synthase metal-binding domain-containing protein</fullName>
    </recommendedName>
</protein>
<evidence type="ECO:0000256" key="1">
    <source>
        <dbReference type="ARBA" id="ARBA00022723"/>
    </source>
</evidence>
<dbReference type="InterPro" id="IPR008949">
    <property type="entry name" value="Isoprenoid_synthase_dom_sf"/>
</dbReference>
<accession>A0A1E5WIW2</accession>
<dbReference type="GO" id="GO:0000287">
    <property type="term" value="F:magnesium ion binding"/>
    <property type="evidence" value="ECO:0007669"/>
    <property type="project" value="InterPro"/>
</dbReference>